<feature type="domain" description="Inner membrane protein YejM N-terminal" evidence="2">
    <location>
        <begin position="5"/>
        <end position="255"/>
    </location>
</feature>
<evidence type="ECO:0000259" key="2">
    <source>
        <dbReference type="Pfam" id="PF11893"/>
    </source>
</evidence>
<feature type="transmembrane region" description="Helical" evidence="1">
    <location>
        <begin position="128"/>
        <end position="151"/>
    </location>
</feature>
<feature type="transmembrane region" description="Helical" evidence="1">
    <location>
        <begin position="88"/>
        <end position="108"/>
    </location>
</feature>
<keyword evidence="1" id="KW-1133">Transmembrane helix</keyword>
<keyword evidence="1" id="KW-0812">Transmembrane</keyword>
<proteinExistence type="predicted"/>
<gene>
    <name evidence="3" type="ORF">D3795_03285</name>
</gene>
<feature type="transmembrane region" description="Helical" evidence="1">
    <location>
        <begin position="20"/>
        <end position="37"/>
    </location>
</feature>
<keyword evidence="1" id="KW-0472">Membrane</keyword>
<dbReference type="RefSeq" id="WP_156266200.1">
    <property type="nucleotide sequence ID" value="NZ_CP032551.1"/>
</dbReference>
<dbReference type="Pfam" id="PF11893">
    <property type="entry name" value="DUF3413"/>
    <property type="match status" value="1"/>
</dbReference>
<dbReference type="AlphaFoldDB" id="A0AA92EV71"/>
<organism evidence="3 4">
    <name type="scientific">Pseudidiomarina andamanensis</name>
    <dbReference type="NCBI Taxonomy" id="1940690"/>
    <lineage>
        <taxon>Bacteria</taxon>
        <taxon>Pseudomonadati</taxon>
        <taxon>Pseudomonadota</taxon>
        <taxon>Gammaproteobacteria</taxon>
        <taxon>Alteromonadales</taxon>
        <taxon>Idiomarinaceae</taxon>
        <taxon>Pseudidiomarina</taxon>
    </lineage>
</organism>
<reference evidence="3 4" key="1">
    <citation type="submission" date="2018-09" db="EMBL/GenBank/DDBJ databases">
        <title>Whole genome sequencing of Idiomarina andamanensis W-5T (LMG 29773T= JCM 31645T).</title>
        <authorList>
            <person name="Das S.K."/>
        </authorList>
    </citation>
    <scope>NUCLEOTIDE SEQUENCE [LARGE SCALE GENOMIC DNA]</scope>
    <source>
        <strain evidence="3 4">W-5T</strain>
    </source>
</reference>
<keyword evidence="4" id="KW-1185">Reference proteome</keyword>
<evidence type="ECO:0000313" key="4">
    <source>
        <dbReference type="Proteomes" id="UP000427820"/>
    </source>
</evidence>
<dbReference type="InterPro" id="IPR024588">
    <property type="entry name" value="YejM_N"/>
</dbReference>
<evidence type="ECO:0000256" key="1">
    <source>
        <dbReference type="SAM" id="Phobius"/>
    </source>
</evidence>
<evidence type="ECO:0000313" key="3">
    <source>
        <dbReference type="EMBL" id="QGT95259.1"/>
    </source>
</evidence>
<accession>A0AA92EV71</accession>
<dbReference type="KEGG" id="panm:D3795_03285"/>
<protein>
    <submittedName>
        <fullName evidence="3">DUF3413 domain-containing protein</fullName>
    </submittedName>
</protein>
<feature type="transmembrane region" description="Helical" evidence="1">
    <location>
        <begin position="171"/>
        <end position="193"/>
    </location>
</feature>
<sequence length="539" mass="60564">MKQRKQRRDKIARLISWGHWFTFFNILLVLAIGTLYIEATEAPGSALGVLYLIMSWLGHFAFLPFIVFIILIFPFCLLIPYTRILRGIATLVASFGLIALVADALFYRQYGYHLNTYSLSQLATDAETVFAGASFLILIGMLLIFVVLLIFELGLANIAWKRLDQLQQKHWGNAFSAVFVLCFLTSHSIHIWADAVFYTPITKQDDMFPLSYPTTAKTLMSKHGLLVEQRLEATENLIRQGTAIKLAYPSRPLQCARVPDAPNTLVIALNQLDAATLKTLLQEFPELKAYESSVLGHRDSTSGLFELIYALPDLYQAPIQHANKQPVYFSTLRDYRVEVTLQNQLQSSSLPAALDAFSAFNLPEPSAYIGIAAADTMTPEMKRVLRRQLDQHTEVVILGIQPQQPEQKEAQSISAMQVPLLYTEGLSLKSQPLVLLTDIMPTVLARYINCVDEADAYSIGIDLTEEQRRLPVMTSFGHDLVVYDEEMTSIIKADATIRTFDNVEHKLLPGVSPATPVLVDGIRKLKRFSQEQQPNPIEQ</sequence>
<dbReference type="EMBL" id="CP032551">
    <property type="protein sequence ID" value="QGT95259.1"/>
    <property type="molecule type" value="Genomic_DNA"/>
</dbReference>
<name>A0AA92EV71_9GAMM</name>
<dbReference type="Proteomes" id="UP000427820">
    <property type="component" value="Chromosome"/>
</dbReference>
<feature type="transmembrane region" description="Helical" evidence="1">
    <location>
        <begin position="49"/>
        <end position="76"/>
    </location>
</feature>